<keyword evidence="5" id="KW-0560">Oxidoreductase</keyword>
<keyword evidence="9" id="KW-1133">Transmembrane helix</keyword>
<keyword evidence="3 8" id="KW-0349">Heme</keyword>
<keyword evidence="7" id="KW-0503">Monooxygenase</keyword>
<dbReference type="EMBL" id="JAINDJ010000003">
    <property type="protein sequence ID" value="KAG9454529.1"/>
    <property type="molecule type" value="Genomic_DNA"/>
</dbReference>
<dbReference type="PRINTS" id="PR00463">
    <property type="entry name" value="EP450I"/>
</dbReference>
<dbReference type="Gene3D" id="1.10.630.10">
    <property type="entry name" value="Cytochrome P450"/>
    <property type="match status" value="6"/>
</dbReference>
<dbReference type="PANTHER" id="PTHR47951">
    <property type="entry name" value="OS08G0547900 PROTEIN"/>
    <property type="match status" value="1"/>
</dbReference>
<dbReference type="PROSITE" id="PS00086">
    <property type="entry name" value="CYTOCHROME_P450"/>
    <property type="match status" value="4"/>
</dbReference>
<sequence length="2397" mass="269475">MDVRNKFRGAAQAAWSWVGEITSGGNLHDWVGDEQSIRTSNFWPFLVAAAAGIAVLWAVLMIISKGSGSKRRVPPLPPGPRGLPLLGCLPYLEPDIHSWFARLSRQYGPIISLKLGQKLFVVVSSPSLAKELLKDQDTTFANRDVPPASLALLSGVHGMGWAPYGAQWRMLRRVCMGEMLNTSKLDLSFHVRRRAVQGMVAEVHGAAGTPIDVGKVMFGVMYEVITGLLWGASVAGEEKTRVGEEFRKVVEYLTSIFCKPDVSDFYPILAPFDLGGVFRDTQKGGVKLDRILDSLFDQSQLNGGDAPQGNRDLLQILVQIQKSGDPKTPLTRDHIKSLLMDLILAGNDTTWTTMEWAMTEAVRNPEMTRRAQEEVDRVVGKSKAVEETHLWDLHYVNAFVKEVLRLHPVVPLMLPRTPSESTPLGGYTVPKGCRLLVNMWALQRDPAAWESPEEFRPERFLTAAGRKREFTGNDFHYFPFGSGRRICPGMALAERMLMYVIASLLHSFDWTLPQGREVDVSEKFGIVLKKAKPLVAVPTPRLSHPDCNHNITLGLLLLITAVTAILAWLVHVAKKTSKSSRRVSLPPGPRGVPFLGFLPFLEPDIHGWFARLACKYGPIISLNLGQKRFIVVSSPSLAKEILRDHDATFANRDVPPGSLALLNGVHGMGWAPYGPQWRMLRRVCMGEMLNSSKLDISFHARRRAVREMVAELHGAAGAPVNFEKVMFSMMYKAITGMLWEATLSEEEKLRVRTEFEKAIEYLAAVFCKPDLSDFFPVLAPFDFGGVVRDTKKGGVVLEHILDSLIDQRLKKGNDDDINIGTRDFLHVLLQVQSKGDPKTPLTRSHVKEAMKHPEVMKRAQEELDGVVGKDNAVEETHLRDLHYLNAVVKEVLRLHPVIPLMLPRTPSQSTPVGGYIVPKGSRVLVNVWAIQRDPDAWESPEEFQPERFLIMRRADDQGKLEFNGNDLRYFPFGSGRRICPGMALAEKMLMYTMATLLHSFDWKLPQGTNLDVSEKFGFVLKKAEPLLAPISSHLDSVVSTIMEGYARWWAEDERSSMGETARKEDYSSPALIMAFLLVIWLIFLVANKWYSKKPKLRLPPGPPGLPIVGNLPFLDRNLQFHHHLAELARTYGPIFRLRLGQKLCIVISSPSLAKEMLKDHDAVFANHDVPPSALVLPNGLHGMAWAPQGHQWRLLRKLAVGEMLCNTRLEAFQDVRRREVRRMVRRVYNKSGEPVAIREMLFTTLFDVLTGMLWGNTVLKDDDRDDEGELLMQEIGEEFRRVVTQILGSFGQLSVSDLFPFLAPFDLQGLERRRKEIAARLHQILDSIIDHMIKKDSESSDHRDTPESKEFLRVLLRMEKRGDPTVPLTRDQIKGLIVDLVMAGMDTTAVTSEWVMSELMNHREIMEKVQEELDRVVGRECPVEETHLSRLSYLNAVIKEAMRLHPAAPLMLPRTPSETCTLGGYAVPKGTRVMVNMWAIMRDPTVWENPTQFRPERFLNPGGGGTKRPDFFMSGNDFHFFPFGSGRRICPGAPFADRMLMYGLATLLHSFEWRLPQGAEVVDLKEKFGMVLKKSEPLSNIIEAAALRQVFVAVLVVAWFGVFVRKWRKGKLMRLPPGPRGLPLVGNLPFLDGNNLHHHLADLAFTYGNIFSLRLGRKLCIVVSSPSLAKELLKDKDATFANHDVPSSALVLPNGLHGMAWAPHGAQWRMLRKLAVGEMLNNTRLEAFREVRREEIRQMVRRIYNQNVQSAGDHPRPVAIREMLFSTLFDVLTGMLWGSETLKADPAMTEMGEEFRRVVQQILGSFGRLGVSDFFPFLAPFDLQGLERKRKKIADRLHRILDAIIDHKRRVITKADEKSSTINTCTEFLMVLLKMEEKVVVRGSSELGCVREMLLAAVALLWWWFVIVNKYWRKEKAVRLPPGPRGWPLVGNLPSLKGAGNLHERLLELSHTYGPVLSLRLGRKLCVVVSSAASARELLKDQDAIFANRDVPAASRVLPNGSDGIVFGSLGPTWGNIRRITVGEMLNHARLEAYGNLRREEMGKMVRFVQEKARAVNPVEIQRLMYDALYNVVAGMLWGDTLKAEGMNGVAAEFVQTVDEVRGSFRGLGIGDLFPFLAPLDLQGEVRRRKKLSEKLHRILDSIIDARLKMAGSGEEGRNDFLRLLIARTDGGTDAAMTMPLSTANFKALILDLILAGIDTTAYAMEWAMAELMQNPEIMKKAREELDRVVGSEKEVEESHLPRLTYLHAVLKETLRLRPVVPLMLPRTPSQPSTLTGYSIPMGSRILVNMWAIQKDPQAWENPLEFRPERFLAGDRKWDFSGNDFHFFPFGSGRRICPGAALADRILMSALASLLHLFDWKLPPGTTLDLSETFALALKKAEPLLIIPSPRFSNLGL</sequence>
<organism evidence="10 11">
    <name type="scientific">Aristolochia fimbriata</name>
    <name type="common">White veined hardy Dutchman's pipe vine</name>
    <dbReference type="NCBI Taxonomy" id="158543"/>
    <lineage>
        <taxon>Eukaryota</taxon>
        <taxon>Viridiplantae</taxon>
        <taxon>Streptophyta</taxon>
        <taxon>Embryophyta</taxon>
        <taxon>Tracheophyta</taxon>
        <taxon>Spermatophyta</taxon>
        <taxon>Magnoliopsida</taxon>
        <taxon>Magnoliidae</taxon>
        <taxon>Piperales</taxon>
        <taxon>Aristolochiaceae</taxon>
        <taxon>Aristolochia</taxon>
    </lineage>
</organism>
<dbReference type="FunFam" id="1.10.630.10:FF:000007">
    <property type="entry name" value="Cytochrome P450 76C4"/>
    <property type="match status" value="3"/>
</dbReference>
<dbReference type="GO" id="GO:0004497">
    <property type="term" value="F:monooxygenase activity"/>
    <property type="evidence" value="ECO:0007669"/>
    <property type="project" value="UniProtKB-KW"/>
</dbReference>
<keyword evidence="9" id="KW-0472">Membrane</keyword>
<feature type="transmembrane region" description="Helical" evidence="9">
    <location>
        <begin position="1070"/>
        <end position="1090"/>
    </location>
</feature>
<evidence type="ECO:0000256" key="1">
    <source>
        <dbReference type="ARBA" id="ARBA00001971"/>
    </source>
</evidence>
<keyword evidence="9" id="KW-0812">Transmembrane</keyword>
<dbReference type="GO" id="GO:0016705">
    <property type="term" value="F:oxidoreductase activity, acting on paired donors, with incorporation or reduction of molecular oxygen"/>
    <property type="evidence" value="ECO:0007669"/>
    <property type="project" value="InterPro"/>
</dbReference>
<dbReference type="InterPro" id="IPR002401">
    <property type="entry name" value="Cyt_P450_E_grp-I"/>
</dbReference>
<evidence type="ECO:0000313" key="11">
    <source>
        <dbReference type="Proteomes" id="UP000825729"/>
    </source>
</evidence>
<dbReference type="GO" id="GO:0020037">
    <property type="term" value="F:heme binding"/>
    <property type="evidence" value="ECO:0007669"/>
    <property type="project" value="InterPro"/>
</dbReference>
<evidence type="ECO:0000313" key="10">
    <source>
        <dbReference type="EMBL" id="KAG9454529.1"/>
    </source>
</evidence>
<protein>
    <recommendedName>
        <fullName evidence="12">Cytochrome P450</fullName>
    </recommendedName>
</protein>
<comment type="cofactor">
    <cofactor evidence="1 8">
        <name>heme</name>
        <dbReference type="ChEBI" id="CHEBI:30413"/>
    </cofactor>
</comment>
<dbReference type="InterPro" id="IPR001128">
    <property type="entry name" value="Cyt_P450"/>
</dbReference>
<gene>
    <name evidence="10" type="ORF">H6P81_007433</name>
</gene>
<keyword evidence="6 8" id="KW-0408">Iron</keyword>
<reference evidence="10 11" key="1">
    <citation type="submission" date="2021-07" db="EMBL/GenBank/DDBJ databases">
        <title>The Aristolochia fimbriata genome: insights into angiosperm evolution, floral development and chemical biosynthesis.</title>
        <authorList>
            <person name="Jiao Y."/>
        </authorList>
    </citation>
    <scope>NUCLEOTIDE SEQUENCE [LARGE SCALE GENOMIC DNA]</scope>
    <source>
        <strain evidence="10">IBCAS-2021</strain>
        <tissue evidence="10">Leaf</tissue>
    </source>
</reference>
<dbReference type="GO" id="GO:0005506">
    <property type="term" value="F:iron ion binding"/>
    <property type="evidence" value="ECO:0007669"/>
    <property type="project" value="InterPro"/>
</dbReference>
<comment type="caution">
    <text evidence="10">The sequence shown here is derived from an EMBL/GenBank/DDBJ whole genome shotgun (WGS) entry which is preliminary data.</text>
</comment>
<dbReference type="InterPro" id="IPR036396">
    <property type="entry name" value="Cyt_P450_sf"/>
</dbReference>
<dbReference type="InterPro" id="IPR017972">
    <property type="entry name" value="Cyt_P450_CS"/>
</dbReference>
<proteinExistence type="inferred from homology"/>
<accession>A0AAV7F0U6</accession>
<evidence type="ECO:0000256" key="4">
    <source>
        <dbReference type="ARBA" id="ARBA00022723"/>
    </source>
</evidence>
<evidence type="ECO:0000256" key="8">
    <source>
        <dbReference type="PIRSR" id="PIRSR602401-1"/>
    </source>
</evidence>
<evidence type="ECO:0008006" key="12">
    <source>
        <dbReference type="Google" id="ProtNLM"/>
    </source>
</evidence>
<evidence type="ECO:0000256" key="9">
    <source>
        <dbReference type="SAM" id="Phobius"/>
    </source>
</evidence>
<comment type="similarity">
    <text evidence="2">Belongs to the cytochrome P450 family.</text>
</comment>
<dbReference type="Proteomes" id="UP000825729">
    <property type="component" value="Unassembled WGS sequence"/>
</dbReference>
<dbReference type="SUPFAM" id="SSF48264">
    <property type="entry name" value="Cytochrome P450"/>
    <property type="match status" value="5"/>
</dbReference>
<feature type="binding site" description="axial binding residue" evidence="8">
    <location>
        <position position="1530"/>
    </location>
    <ligand>
        <name>heme</name>
        <dbReference type="ChEBI" id="CHEBI:30413"/>
    </ligand>
    <ligandPart>
        <name>Fe</name>
        <dbReference type="ChEBI" id="CHEBI:18248"/>
    </ligandPart>
</feature>
<keyword evidence="11" id="KW-1185">Reference proteome</keyword>
<dbReference type="Pfam" id="PF00067">
    <property type="entry name" value="p450"/>
    <property type="match status" value="6"/>
</dbReference>
<evidence type="ECO:0000256" key="3">
    <source>
        <dbReference type="ARBA" id="ARBA00022617"/>
    </source>
</evidence>
<evidence type="ECO:0000256" key="2">
    <source>
        <dbReference type="ARBA" id="ARBA00010617"/>
    </source>
</evidence>
<evidence type="ECO:0000256" key="5">
    <source>
        <dbReference type="ARBA" id="ARBA00023002"/>
    </source>
</evidence>
<dbReference type="PANTHER" id="PTHR47951:SF3">
    <property type="entry name" value="CYTOCHROME P450, FAMILY 706, SUBFAMILY A, POLYPEPTIDE 4"/>
    <property type="match status" value="1"/>
</dbReference>
<dbReference type="FunFam" id="1.10.630.10:FF:000126">
    <property type="entry name" value="Predicted protein"/>
    <property type="match status" value="1"/>
</dbReference>
<feature type="transmembrane region" description="Helical" evidence="9">
    <location>
        <begin position="42"/>
        <end position="63"/>
    </location>
</feature>
<evidence type="ECO:0000256" key="6">
    <source>
        <dbReference type="ARBA" id="ARBA00023004"/>
    </source>
</evidence>
<feature type="transmembrane region" description="Helical" evidence="9">
    <location>
        <begin position="551"/>
        <end position="572"/>
    </location>
</feature>
<evidence type="ECO:0000256" key="7">
    <source>
        <dbReference type="ARBA" id="ARBA00023033"/>
    </source>
</evidence>
<name>A0AAV7F0U6_ARIFI</name>
<keyword evidence="4 8" id="KW-0479">Metal-binding</keyword>
<dbReference type="PRINTS" id="PR00385">
    <property type="entry name" value="P450"/>
</dbReference>